<keyword evidence="2" id="KW-1185">Reference proteome</keyword>
<comment type="caution">
    <text evidence="1">The sequence shown here is derived from an EMBL/GenBank/DDBJ whole genome shotgun (WGS) entry which is preliminary data.</text>
</comment>
<sequence length="73" mass="7416">FAAGEDLAAGLDAAERRKVLGRIGDVYLCIEGGPGVSEEAKVAYDNGAFVLPVPSTGGACGGAFNFPQALQEM</sequence>
<dbReference type="EMBL" id="CAJNIZ010044065">
    <property type="protein sequence ID" value="CAE7676953.1"/>
    <property type="molecule type" value="Genomic_DNA"/>
</dbReference>
<dbReference type="OrthoDB" id="431189at2759"/>
<evidence type="ECO:0000313" key="2">
    <source>
        <dbReference type="Proteomes" id="UP000649617"/>
    </source>
</evidence>
<dbReference type="Proteomes" id="UP000649617">
    <property type="component" value="Unassembled WGS sequence"/>
</dbReference>
<feature type="non-terminal residue" evidence="1">
    <location>
        <position position="73"/>
    </location>
</feature>
<feature type="non-terminal residue" evidence="1">
    <location>
        <position position="1"/>
    </location>
</feature>
<protein>
    <submittedName>
        <fullName evidence="1">Uncharacterized protein</fullName>
    </submittedName>
</protein>
<evidence type="ECO:0000313" key="1">
    <source>
        <dbReference type="EMBL" id="CAE7676953.1"/>
    </source>
</evidence>
<reference evidence="1" key="1">
    <citation type="submission" date="2021-02" db="EMBL/GenBank/DDBJ databases">
        <authorList>
            <person name="Dougan E. K."/>
            <person name="Rhodes N."/>
            <person name="Thang M."/>
            <person name="Chan C."/>
        </authorList>
    </citation>
    <scope>NUCLEOTIDE SEQUENCE</scope>
</reference>
<proteinExistence type="predicted"/>
<accession>A0A812WHG6</accession>
<organism evidence="1 2">
    <name type="scientific">Symbiodinium pilosum</name>
    <name type="common">Dinoflagellate</name>
    <dbReference type="NCBI Taxonomy" id="2952"/>
    <lineage>
        <taxon>Eukaryota</taxon>
        <taxon>Sar</taxon>
        <taxon>Alveolata</taxon>
        <taxon>Dinophyceae</taxon>
        <taxon>Suessiales</taxon>
        <taxon>Symbiodiniaceae</taxon>
        <taxon>Symbiodinium</taxon>
    </lineage>
</organism>
<name>A0A812WHG6_SYMPI</name>
<dbReference type="AlphaFoldDB" id="A0A812WHG6"/>
<gene>
    <name evidence="1" type="ORF">SPIL2461_LOCUS18784</name>
</gene>